<gene>
    <name evidence="2" type="ORF">BI380_05315</name>
</gene>
<dbReference type="PROSITE" id="PS51257">
    <property type="entry name" value="PROKAR_LIPOPROTEIN"/>
    <property type="match status" value="1"/>
</dbReference>
<accession>A0ABM6E0J7</accession>
<dbReference type="EMBL" id="CP017420">
    <property type="protein sequence ID" value="AOV00821.1"/>
    <property type="molecule type" value="Genomic_DNA"/>
</dbReference>
<keyword evidence="1" id="KW-0732">Signal</keyword>
<protein>
    <submittedName>
        <fullName evidence="2">Uncharacterized protein</fullName>
    </submittedName>
</protein>
<name>A0ABM6E0J7_9BURK</name>
<organism evidence="2 3">
    <name type="scientific">Delftia tsuruhatensis</name>
    <dbReference type="NCBI Taxonomy" id="180282"/>
    <lineage>
        <taxon>Bacteria</taxon>
        <taxon>Pseudomonadati</taxon>
        <taxon>Pseudomonadota</taxon>
        <taxon>Betaproteobacteria</taxon>
        <taxon>Burkholderiales</taxon>
        <taxon>Comamonadaceae</taxon>
        <taxon>Delftia</taxon>
    </lineage>
</organism>
<evidence type="ECO:0000313" key="2">
    <source>
        <dbReference type="EMBL" id="AOV00821.1"/>
    </source>
</evidence>
<evidence type="ECO:0000256" key="1">
    <source>
        <dbReference type="SAM" id="SignalP"/>
    </source>
</evidence>
<feature type="chain" id="PRO_5045430750" evidence="1">
    <location>
        <begin position="30"/>
        <end position="197"/>
    </location>
</feature>
<dbReference type="Proteomes" id="UP000095607">
    <property type="component" value="Chromosome"/>
</dbReference>
<keyword evidence="3" id="KW-1185">Reference proteome</keyword>
<evidence type="ECO:0000313" key="3">
    <source>
        <dbReference type="Proteomes" id="UP000095607"/>
    </source>
</evidence>
<reference evidence="2 3" key="1">
    <citation type="submission" date="2016-09" db="EMBL/GenBank/DDBJ databases">
        <title>Complete genome sequence of Deltia acidovorans CM13 isolated from murine proximal colonic tissue.</title>
        <authorList>
            <person name="Saffarian A."/>
        </authorList>
    </citation>
    <scope>NUCLEOTIDE SEQUENCE [LARGE SCALE GENOMIC DNA]</scope>
    <source>
        <strain evidence="2 3">CM13</strain>
    </source>
</reference>
<proteinExistence type="predicted"/>
<sequence length="197" mass="20815">MSLMRPLSHAMNACSKTFFTLLLAGTACATVQAAPATTTTAAAAAAADISTLFTDALHCRIEFPDGRDEALAQRLRAQGVTVVDRAPGESLDLLYLFATPLEIDGTQVSSITVRGGSGSIVAARATGSLQALVQRTKARPQARSSWDLEGFGELPAQYARAMPLRKGLDETPPRIVIGHVAGEAPDAVRWGCRSYDD</sequence>
<feature type="signal peptide" evidence="1">
    <location>
        <begin position="1"/>
        <end position="29"/>
    </location>
</feature>